<protein>
    <recommendedName>
        <fullName evidence="4">Organic solvent tolerance-like N-terminal domain-containing protein</fullName>
    </recommendedName>
</protein>
<proteinExistence type="predicted"/>
<evidence type="ECO:0000313" key="5">
    <source>
        <dbReference type="EMBL" id="BDQ32759.1"/>
    </source>
</evidence>
<feature type="signal peptide" evidence="3">
    <location>
        <begin position="1"/>
        <end position="24"/>
    </location>
</feature>
<reference evidence="5" key="1">
    <citation type="submission" date="2022-08" db="EMBL/GenBank/DDBJ databases">
        <title>Genome Sequence of the sulphate-reducing bacterium, Pseudodesulfovibrio portus JCM14722.</title>
        <authorList>
            <person name="Kondo R."/>
            <person name="Kataoka T."/>
        </authorList>
    </citation>
    <scope>NUCLEOTIDE SEQUENCE</scope>
    <source>
        <strain evidence="5">JCM 14722</strain>
    </source>
</reference>
<evidence type="ECO:0000313" key="6">
    <source>
        <dbReference type="Proteomes" id="UP001061361"/>
    </source>
</evidence>
<name>A0ABM8AMY7_9BACT</name>
<dbReference type="RefSeq" id="WP_264982822.1">
    <property type="nucleotide sequence ID" value="NZ_AP026708.1"/>
</dbReference>
<accession>A0ABM8AMY7</accession>
<dbReference type="Gene3D" id="2.60.450.10">
    <property type="entry name" value="Lipopolysaccharide (LPS) transport protein A like domain"/>
    <property type="match status" value="1"/>
</dbReference>
<dbReference type="PANTHER" id="PTHR36504">
    <property type="entry name" value="LIPOPOLYSACCHARIDE EXPORT SYSTEM PROTEIN LPTA"/>
    <property type="match status" value="1"/>
</dbReference>
<dbReference type="Proteomes" id="UP001061361">
    <property type="component" value="Chromosome"/>
</dbReference>
<dbReference type="InterPro" id="IPR005653">
    <property type="entry name" value="OstA-like_N"/>
</dbReference>
<evidence type="ECO:0000256" key="3">
    <source>
        <dbReference type="SAM" id="SignalP"/>
    </source>
</evidence>
<evidence type="ECO:0000256" key="2">
    <source>
        <dbReference type="SAM" id="MobiDB-lite"/>
    </source>
</evidence>
<dbReference type="InterPro" id="IPR052037">
    <property type="entry name" value="LPS_export_LptA"/>
</dbReference>
<keyword evidence="1 3" id="KW-0732">Signal</keyword>
<feature type="chain" id="PRO_5045115634" description="Organic solvent tolerance-like N-terminal domain-containing protein" evidence="3">
    <location>
        <begin position="25"/>
        <end position="292"/>
    </location>
</feature>
<evidence type="ECO:0000256" key="1">
    <source>
        <dbReference type="ARBA" id="ARBA00022729"/>
    </source>
</evidence>
<dbReference type="Pfam" id="PF03968">
    <property type="entry name" value="LptD_N"/>
    <property type="match status" value="1"/>
</dbReference>
<dbReference type="EMBL" id="AP026708">
    <property type="protein sequence ID" value="BDQ32759.1"/>
    <property type="molecule type" value="Genomic_DNA"/>
</dbReference>
<feature type="domain" description="Organic solvent tolerance-like N-terminal" evidence="4">
    <location>
        <begin position="157"/>
        <end position="268"/>
    </location>
</feature>
<keyword evidence="6" id="KW-1185">Reference proteome</keyword>
<dbReference type="Gene3D" id="2.30.30.40">
    <property type="entry name" value="SH3 Domains"/>
    <property type="match status" value="1"/>
</dbReference>
<evidence type="ECO:0000259" key="4">
    <source>
        <dbReference type="Pfam" id="PF03968"/>
    </source>
</evidence>
<feature type="region of interest" description="Disordered" evidence="2">
    <location>
        <begin position="101"/>
        <end position="131"/>
    </location>
</feature>
<organism evidence="5 6">
    <name type="scientific">Pseudodesulfovibrio portus</name>
    <dbReference type="NCBI Taxonomy" id="231439"/>
    <lineage>
        <taxon>Bacteria</taxon>
        <taxon>Pseudomonadati</taxon>
        <taxon>Thermodesulfobacteriota</taxon>
        <taxon>Desulfovibrionia</taxon>
        <taxon>Desulfovibrionales</taxon>
        <taxon>Desulfovibrionaceae</taxon>
    </lineage>
</organism>
<dbReference type="PANTHER" id="PTHR36504:SF1">
    <property type="entry name" value="LIPOPOLYSACCHARIDE EXPORT SYSTEM PROTEIN LPTA"/>
    <property type="match status" value="1"/>
</dbReference>
<gene>
    <name evidence="5" type="ORF">JCM14722_03010</name>
</gene>
<sequence length="292" mass="31913">MLNLRALTILLAVAALLLPSLAAAEEWGEIRQATLNLNVREKPDRASEHVLTLAKGQRVKTDFMTDDGWVAIFNLNESKRELSRAVGFANAKYLKVIPRKKGAPAPAPKAEPDAPVVSTKSAAPAQSGPGEIKAPVVEEPSIDPIRVGVDPSRMPVKITSDRMTYDESGKVVSFVGNVVAEHGQLTLWADRLSAYLASKTDKKFSADSVERIVAEGNVKAKKESTEGTCGKLTYFVDRQLLRMEDKPLLQDGPNSLTGEVINFHIRENRSEVEGGKDRVKAIFMTPENLKVQ</sequence>